<keyword evidence="6" id="KW-0411">Iron-sulfur</keyword>
<dbReference type="AlphaFoldDB" id="A0A174P8F7"/>
<dbReference type="Proteomes" id="UP000095712">
    <property type="component" value="Unassembled WGS sequence"/>
</dbReference>
<evidence type="ECO:0000256" key="1">
    <source>
        <dbReference type="ARBA" id="ARBA00001966"/>
    </source>
</evidence>
<feature type="domain" description="Radical SAM core" evidence="7">
    <location>
        <begin position="112"/>
        <end position="364"/>
    </location>
</feature>
<dbReference type="SFLD" id="SFLDG01067">
    <property type="entry name" value="SPASM/twitch_domain_containing"/>
    <property type="match status" value="1"/>
</dbReference>
<dbReference type="PANTHER" id="PTHR43273">
    <property type="entry name" value="ANAEROBIC SULFATASE-MATURATING ENZYME HOMOLOG ASLB-RELATED"/>
    <property type="match status" value="1"/>
</dbReference>
<dbReference type="EMBL" id="CZAW01000020">
    <property type="protein sequence ID" value="CUP57224.1"/>
    <property type="molecule type" value="Genomic_DNA"/>
</dbReference>
<dbReference type="OrthoDB" id="9808591at2"/>
<keyword evidence="3" id="KW-0949">S-adenosyl-L-methionine</keyword>
<evidence type="ECO:0000256" key="5">
    <source>
        <dbReference type="ARBA" id="ARBA00023004"/>
    </source>
</evidence>
<dbReference type="SFLD" id="SFLDG01386">
    <property type="entry name" value="main_SPASM_domain-containing"/>
    <property type="match status" value="1"/>
</dbReference>
<dbReference type="CDD" id="cd01335">
    <property type="entry name" value="Radical_SAM"/>
    <property type="match status" value="1"/>
</dbReference>
<reference evidence="8 9" key="1">
    <citation type="submission" date="2015-09" db="EMBL/GenBank/DDBJ databases">
        <authorList>
            <consortium name="Pathogen Informatics"/>
        </authorList>
    </citation>
    <scope>NUCLEOTIDE SEQUENCE [LARGE SCALE GENOMIC DNA]</scope>
    <source>
        <strain evidence="8 9">2789STDY5834911</strain>
    </source>
</reference>
<evidence type="ECO:0000313" key="9">
    <source>
        <dbReference type="Proteomes" id="UP000095712"/>
    </source>
</evidence>
<dbReference type="RefSeq" id="WP_055151485.1">
    <property type="nucleotide sequence ID" value="NZ_CZAW01000020.1"/>
</dbReference>
<organism evidence="8 9">
    <name type="scientific">Blautia wexlerae</name>
    <dbReference type="NCBI Taxonomy" id="418240"/>
    <lineage>
        <taxon>Bacteria</taxon>
        <taxon>Bacillati</taxon>
        <taxon>Bacillota</taxon>
        <taxon>Clostridia</taxon>
        <taxon>Lachnospirales</taxon>
        <taxon>Lachnospiraceae</taxon>
        <taxon>Blautia</taxon>
    </lineage>
</organism>
<dbReference type="InterPro" id="IPR023867">
    <property type="entry name" value="Sulphatase_maturase_rSAM"/>
</dbReference>
<evidence type="ECO:0000259" key="7">
    <source>
        <dbReference type="PROSITE" id="PS51918"/>
    </source>
</evidence>
<dbReference type="SFLD" id="SFLDG01384">
    <property type="entry name" value="thioether_bond_formation_requi"/>
    <property type="match status" value="1"/>
</dbReference>
<dbReference type="SUPFAM" id="SSF102114">
    <property type="entry name" value="Radical SAM enzymes"/>
    <property type="match status" value="1"/>
</dbReference>
<keyword evidence="4" id="KW-0479">Metal-binding</keyword>
<evidence type="ECO:0000256" key="4">
    <source>
        <dbReference type="ARBA" id="ARBA00022723"/>
    </source>
</evidence>
<dbReference type="InterPro" id="IPR000385">
    <property type="entry name" value="MoaA_NifB_PqqE_Fe-S-bd_CS"/>
</dbReference>
<dbReference type="InterPro" id="IPR006638">
    <property type="entry name" value="Elp3/MiaA/NifB-like_rSAM"/>
</dbReference>
<dbReference type="PANTHER" id="PTHR43273:SF8">
    <property type="entry name" value="RADICAL SAM DOMAIN PROTEIN"/>
    <property type="match status" value="1"/>
</dbReference>
<sequence>MTVIEYKKYFERLKGEGDFSRLGKVFKTKEKYYFFDTGTGKILECTEIEYNILKQLGEENTLDVKKLEYSLKDIQAAINDIISMVKKENILKATPLEKFEGEHFEDLTQSIPQNMRQVVLEVTENCNLRCDYCIYQNSFSGFRDFSPRSMSEETAIKAIDYILKNSYRDEIYVGFYGGEPLLKFDLIKKCVSYALENRGEKKVTFSMTTNGVLMTEEKAEYFASIPEFSLMFSIDGDEKTHNEHRKLENGRGSFELSLKGFQNALKAYGDRRKMISVSTVVSPPYTKEKFEDMQGFFEQYAKDLNMNCTYVELSENNAPIYTEEERENLENRMPLLAWDKQKTPSEKEKSFTYYPQIGAFMGIHTRPICDEPFVWHKFNGCCVPGTRRLYVTTEGKFLACERIGEAPSIGDVEKGFDIEAIKKYYIDEYMQKSLVECQNCWASTLCGICYANCYDANGLNMKKKMACCEEEKYTVEQQLIYYHEILENNPELLEPLNHMIVT</sequence>
<dbReference type="InterPro" id="IPR007197">
    <property type="entry name" value="rSAM"/>
</dbReference>
<dbReference type="Pfam" id="PF04055">
    <property type="entry name" value="Radical_SAM"/>
    <property type="match status" value="1"/>
</dbReference>
<dbReference type="InterPro" id="IPR013785">
    <property type="entry name" value="Aldolase_TIM"/>
</dbReference>
<dbReference type="PROSITE" id="PS51918">
    <property type="entry name" value="RADICAL_SAM"/>
    <property type="match status" value="1"/>
</dbReference>
<protein>
    <submittedName>
        <fullName evidence="8">Anaerobic sulfatase-maturating enzyme homolog YdeM</fullName>
    </submittedName>
</protein>
<dbReference type="InterPro" id="IPR058240">
    <property type="entry name" value="rSAM_sf"/>
</dbReference>
<evidence type="ECO:0000313" key="8">
    <source>
        <dbReference type="EMBL" id="CUP57224.1"/>
    </source>
</evidence>
<dbReference type="SMART" id="SM00729">
    <property type="entry name" value="Elp3"/>
    <property type="match status" value="1"/>
</dbReference>
<proteinExistence type="predicted"/>
<dbReference type="PROSITE" id="PS01305">
    <property type="entry name" value="MOAA_NIFB_PQQE"/>
    <property type="match status" value="1"/>
</dbReference>
<dbReference type="SFLD" id="SFLDS00029">
    <property type="entry name" value="Radical_SAM"/>
    <property type="match status" value="1"/>
</dbReference>
<evidence type="ECO:0000256" key="2">
    <source>
        <dbReference type="ARBA" id="ARBA00022485"/>
    </source>
</evidence>
<keyword evidence="5" id="KW-0408">Iron</keyword>
<gene>
    <name evidence="8" type="primary">ydeM_1</name>
    <name evidence="8" type="ORF">ERS852523_02060</name>
</gene>
<evidence type="ECO:0000256" key="3">
    <source>
        <dbReference type="ARBA" id="ARBA00022691"/>
    </source>
</evidence>
<evidence type="ECO:0000256" key="6">
    <source>
        <dbReference type="ARBA" id="ARBA00023014"/>
    </source>
</evidence>
<dbReference type="GO" id="GO:0051539">
    <property type="term" value="F:4 iron, 4 sulfur cluster binding"/>
    <property type="evidence" value="ECO:0007669"/>
    <property type="project" value="UniProtKB-KW"/>
</dbReference>
<dbReference type="GO" id="GO:0046872">
    <property type="term" value="F:metal ion binding"/>
    <property type="evidence" value="ECO:0007669"/>
    <property type="project" value="UniProtKB-KW"/>
</dbReference>
<dbReference type="GO" id="GO:0016491">
    <property type="term" value="F:oxidoreductase activity"/>
    <property type="evidence" value="ECO:0007669"/>
    <property type="project" value="InterPro"/>
</dbReference>
<name>A0A174P8F7_9FIRM</name>
<comment type="cofactor">
    <cofactor evidence="1">
        <name>[4Fe-4S] cluster</name>
        <dbReference type="ChEBI" id="CHEBI:49883"/>
    </cofactor>
</comment>
<keyword evidence="2" id="KW-0004">4Fe-4S</keyword>
<accession>A0A174P8F7</accession>
<dbReference type="Gene3D" id="3.20.20.70">
    <property type="entry name" value="Aldolase class I"/>
    <property type="match status" value="1"/>
</dbReference>
<dbReference type="GO" id="GO:0032324">
    <property type="term" value="P:molybdopterin cofactor biosynthetic process"/>
    <property type="evidence" value="ECO:0007669"/>
    <property type="project" value="UniProtKB-ARBA"/>
</dbReference>